<accession>A0A9W9IJ07</accession>
<reference evidence="2" key="1">
    <citation type="submission" date="2022-11" db="EMBL/GenBank/DDBJ databases">
        <authorList>
            <person name="Petersen C."/>
        </authorList>
    </citation>
    <scope>NUCLEOTIDE SEQUENCE</scope>
    <source>
        <strain evidence="2">IBT 26290</strain>
    </source>
</reference>
<evidence type="ECO:0000313" key="3">
    <source>
        <dbReference type="Proteomes" id="UP001149163"/>
    </source>
</evidence>
<dbReference type="OrthoDB" id="3548481at2759"/>
<dbReference type="InterPro" id="IPR012337">
    <property type="entry name" value="RNaseH-like_sf"/>
</dbReference>
<feature type="region of interest" description="Disordered" evidence="1">
    <location>
        <begin position="42"/>
        <end position="80"/>
    </location>
</feature>
<reference evidence="2" key="2">
    <citation type="journal article" date="2023" name="IMA Fungus">
        <title>Comparative genomic study of the Penicillium genus elucidates a diverse pangenome and 15 lateral gene transfer events.</title>
        <authorList>
            <person name="Petersen C."/>
            <person name="Sorensen T."/>
            <person name="Nielsen M.R."/>
            <person name="Sondergaard T.E."/>
            <person name="Sorensen J.L."/>
            <person name="Fitzpatrick D.A."/>
            <person name="Frisvad J.C."/>
            <person name="Nielsen K.L."/>
        </authorList>
    </citation>
    <scope>NUCLEOTIDE SEQUENCE</scope>
    <source>
        <strain evidence="2">IBT 26290</strain>
    </source>
</reference>
<gene>
    <name evidence="2" type="ORF">N7482_003099</name>
</gene>
<dbReference type="EMBL" id="JAPQKN010000001">
    <property type="protein sequence ID" value="KAJ5177222.1"/>
    <property type="molecule type" value="Genomic_DNA"/>
</dbReference>
<sequence length="576" mass="62245">MVVALKHLTAGLPHVYQSPTPTFIPEAPPAYQSNIQKIVKRSVSPSPFGVEDEGKGRYRRSASPSPEEPRHEEVQEVPLSAECNADHNARVTPMITISRKRKRSVGLTSNVFSPVRSDQDEARDFGRFKGIIVHRRFEEAKAFAMLMNQVQLKIETVYRHIFWTDGSIVNRSFAAGAVAWKQPATTGWNTEGFPYPRSIQNCEVVEMFAIAHALKRAVNEVKKFQIYTAQGPQLQLTHEVLVFTDSIGALVSISKDALGNHRNPYCEQAHVVIDYSIQLHKLGVHVELHLVPGHHKVPGNEQAHRAAYKAAKIVAVTSKFQNQHAVPPQGAEVDPAVLAPTLPSTIPAVPVTGPHLHKTCRTLSGPVTSPTPLVLIPPVSLKDDAKDEQRNGISLSPIDTQSACVGGVLGSSFTPVDASSVSSSIGNPLTGVSCSAPPQKFTISPPVSLSVATRAQKMVIPPDIQQTSANLSDPLAGVSSAQASVSVLSPMHWFTPINTRSAITEMVRTAAPTPANLELYAGDESRTEDGSDSAPYTSAPGPACAPESLSPTTFLYYNKRKANGFRNNEGLFSNQV</sequence>
<dbReference type="GeneID" id="81424400"/>
<dbReference type="RefSeq" id="XP_056548830.1">
    <property type="nucleotide sequence ID" value="XM_056685224.1"/>
</dbReference>
<organism evidence="2 3">
    <name type="scientific">Penicillium canariense</name>
    <dbReference type="NCBI Taxonomy" id="189055"/>
    <lineage>
        <taxon>Eukaryota</taxon>
        <taxon>Fungi</taxon>
        <taxon>Dikarya</taxon>
        <taxon>Ascomycota</taxon>
        <taxon>Pezizomycotina</taxon>
        <taxon>Eurotiomycetes</taxon>
        <taxon>Eurotiomycetidae</taxon>
        <taxon>Eurotiales</taxon>
        <taxon>Aspergillaceae</taxon>
        <taxon>Penicillium</taxon>
    </lineage>
</organism>
<keyword evidence="3" id="KW-1185">Reference proteome</keyword>
<dbReference type="Proteomes" id="UP001149163">
    <property type="component" value="Unassembled WGS sequence"/>
</dbReference>
<dbReference type="SUPFAM" id="SSF53098">
    <property type="entry name" value="Ribonuclease H-like"/>
    <property type="match status" value="1"/>
</dbReference>
<protein>
    <recommendedName>
        <fullName evidence="4">RNase H type-1 domain-containing protein</fullName>
    </recommendedName>
</protein>
<evidence type="ECO:0008006" key="4">
    <source>
        <dbReference type="Google" id="ProtNLM"/>
    </source>
</evidence>
<dbReference type="Gene3D" id="3.30.420.10">
    <property type="entry name" value="Ribonuclease H-like superfamily/Ribonuclease H"/>
    <property type="match status" value="1"/>
</dbReference>
<evidence type="ECO:0000313" key="2">
    <source>
        <dbReference type="EMBL" id="KAJ5177222.1"/>
    </source>
</evidence>
<evidence type="ECO:0000256" key="1">
    <source>
        <dbReference type="SAM" id="MobiDB-lite"/>
    </source>
</evidence>
<feature type="region of interest" description="Disordered" evidence="1">
    <location>
        <begin position="523"/>
        <end position="545"/>
    </location>
</feature>
<comment type="caution">
    <text evidence="2">The sequence shown here is derived from an EMBL/GenBank/DDBJ whole genome shotgun (WGS) entry which is preliminary data.</text>
</comment>
<dbReference type="CDD" id="cd09276">
    <property type="entry name" value="Rnase_HI_RT_non_LTR"/>
    <property type="match status" value="1"/>
</dbReference>
<dbReference type="InterPro" id="IPR036397">
    <property type="entry name" value="RNaseH_sf"/>
</dbReference>
<dbReference type="AlphaFoldDB" id="A0A9W9IJ07"/>
<dbReference type="GO" id="GO:0003676">
    <property type="term" value="F:nucleic acid binding"/>
    <property type="evidence" value="ECO:0007669"/>
    <property type="project" value="InterPro"/>
</dbReference>
<name>A0A9W9IJ07_9EURO</name>
<proteinExistence type="predicted"/>